<evidence type="ECO:0000256" key="5">
    <source>
        <dbReference type="ARBA" id="ARBA00022553"/>
    </source>
</evidence>
<evidence type="ECO:0000256" key="10">
    <source>
        <dbReference type="ARBA" id="ARBA00022840"/>
    </source>
</evidence>
<dbReference type="Pfam" id="PF02518">
    <property type="entry name" value="HATPase_c"/>
    <property type="match status" value="1"/>
</dbReference>
<dbReference type="PROSITE" id="PS50109">
    <property type="entry name" value="HIS_KIN"/>
    <property type="match status" value="1"/>
</dbReference>
<evidence type="ECO:0000256" key="7">
    <source>
        <dbReference type="ARBA" id="ARBA00022692"/>
    </source>
</evidence>
<dbReference type="PANTHER" id="PTHR43065">
    <property type="entry name" value="SENSOR HISTIDINE KINASE"/>
    <property type="match status" value="1"/>
</dbReference>
<dbReference type="SUPFAM" id="SSF47384">
    <property type="entry name" value="Homodimeric domain of signal transducing histidine kinase"/>
    <property type="match status" value="1"/>
</dbReference>
<dbReference type="InterPro" id="IPR003594">
    <property type="entry name" value="HATPase_dom"/>
</dbReference>
<evidence type="ECO:0000313" key="17">
    <source>
        <dbReference type="Proteomes" id="UP001241747"/>
    </source>
</evidence>
<dbReference type="RefSeq" id="WP_237346432.1">
    <property type="nucleotide sequence ID" value="NZ_JABWGX010000019.1"/>
</dbReference>
<keyword evidence="6 16" id="KW-0808">Transferase</keyword>
<evidence type="ECO:0000256" key="2">
    <source>
        <dbReference type="ARBA" id="ARBA00004651"/>
    </source>
</evidence>
<dbReference type="Gene3D" id="6.10.250.3020">
    <property type="match status" value="1"/>
</dbReference>
<keyword evidence="5" id="KW-0597">Phosphoprotein</keyword>
<keyword evidence="7 14" id="KW-0812">Transmembrane</keyword>
<protein>
    <recommendedName>
        <fullName evidence="3">histidine kinase</fullName>
        <ecNumber evidence="3">2.7.13.3</ecNumber>
    </recommendedName>
</protein>
<comment type="subcellular location">
    <subcellularLocation>
        <location evidence="2">Cell membrane</location>
        <topology evidence="2">Multi-pass membrane protein</topology>
    </subcellularLocation>
</comment>
<dbReference type="GO" id="GO:0004673">
    <property type="term" value="F:protein histidine kinase activity"/>
    <property type="evidence" value="ECO:0007669"/>
    <property type="project" value="UniProtKB-EC"/>
</dbReference>
<dbReference type="Proteomes" id="UP001241747">
    <property type="component" value="Unassembled WGS sequence"/>
</dbReference>
<dbReference type="InterPro" id="IPR036097">
    <property type="entry name" value="HisK_dim/P_sf"/>
</dbReference>
<dbReference type="Gene3D" id="3.30.450.20">
    <property type="entry name" value="PAS domain"/>
    <property type="match status" value="2"/>
</dbReference>
<evidence type="ECO:0000256" key="13">
    <source>
        <dbReference type="SAM" id="Coils"/>
    </source>
</evidence>
<keyword evidence="10" id="KW-0067">ATP-binding</keyword>
<organism evidence="16 17">
    <name type="scientific">Xanthobacter agilis</name>
    <dbReference type="NCBI Taxonomy" id="47492"/>
    <lineage>
        <taxon>Bacteria</taxon>
        <taxon>Pseudomonadati</taxon>
        <taxon>Pseudomonadota</taxon>
        <taxon>Alphaproteobacteria</taxon>
        <taxon>Hyphomicrobiales</taxon>
        <taxon>Xanthobacteraceae</taxon>
        <taxon>Xanthobacter</taxon>
    </lineage>
</organism>
<dbReference type="InterPro" id="IPR005467">
    <property type="entry name" value="His_kinase_dom"/>
</dbReference>
<accession>A0ABU0LC64</accession>
<evidence type="ECO:0000256" key="4">
    <source>
        <dbReference type="ARBA" id="ARBA00022475"/>
    </source>
</evidence>
<dbReference type="EC" id="2.7.13.3" evidence="3"/>
<keyword evidence="9 16" id="KW-0418">Kinase</keyword>
<evidence type="ECO:0000256" key="11">
    <source>
        <dbReference type="ARBA" id="ARBA00022989"/>
    </source>
</evidence>
<feature type="transmembrane region" description="Helical" evidence="14">
    <location>
        <begin position="27"/>
        <end position="46"/>
    </location>
</feature>
<dbReference type="InterPro" id="IPR004358">
    <property type="entry name" value="Sig_transdc_His_kin-like_C"/>
</dbReference>
<sequence length="621" mass="65990">MSEAPQGDISRAPDTGRRPATRRLRTILALIAGGLAILAGLDRLAVYGANRWALAQVDAEAALAADLRVTALRSEIEKQRTLPVVLAQDPDVRAALQQGDAAALALLDAKLKALAEATRAGVIYLMNDAGLCVSASNAGTPLSFVGSDYSFRPYFTRAMAEGGAEHFAFGTVSLHPGLYLSRRVDGPDGKPLGVMVVKDEFDAIESDWRRLPVPTPTFVTDSHSIVIITSVPAWRFKAAAPIPTDQRAAIRASLQFGDAPLEPLAFTPASGGERLVEATLPGTHAPRSFVEAQAGVPTTPWTLHVLAPTGPAVNVATTAGRSIAVLAGVVGLGIGGLFLSLRTRRREEKARQAETRRELEEQVENRTAELKSANDQLKAEMVERRRARIALEALQDELAQATKLAMLGQIAASIAHEVNQPVAAIRVFADNARTFLDQGQPDAAGANLSTIAALTERIGAITQELRAFARKPAREIGPVPVAEAVKGVLGLMGYRLREHDIALALDIPATLVARADRGRLEQVLVNLIQNAVEAMAERPDRRLRIVAARADGAITLTVADNGPGLPPEVMAALFMPFTTTKPHGLGLGLVICQDILREFGGTLAAENRAGACFIITLPEAS</sequence>
<evidence type="ECO:0000256" key="3">
    <source>
        <dbReference type="ARBA" id="ARBA00012438"/>
    </source>
</evidence>
<dbReference type="PRINTS" id="PR00344">
    <property type="entry name" value="BCTRLSENSOR"/>
</dbReference>
<evidence type="ECO:0000256" key="1">
    <source>
        <dbReference type="ARBA" id="ARBA00000085"/>
    </source>
</evidence>
<evidence type="ECO:0000313" key="16">
    <source>
        <dbReference type="EMBL" id="MDQ0504692.1"/>
    </source>
</evidence>
<evidence type="ECO:0000256" key="14">
    <source>
        <dbReference type="SAM" id="Phobius"/>
    </source>
</evidence>
<dbReference type="CDD" id="cd00082">
    <property type="entry name" value="HisKA"/>
    <property type="match status" value="1"/>
</dbReference>
<dbReference type="Gene3D" id="1.10.287.130">
    <property type="match status" value="1"/>
</dbReference>
<dbReference type="InterPro" id="IPR017055">
    <property type="entry name" value="Sig_transdc_His_kinase_DctB"/>
</dbReference>
<dbReference type="InterPro" id="IPR029151">
    <property type="entry name" value="Sensor-like_sf"/>
</dbReference>
<evidence type="ECO:0000256" key="8">
    <source>
        <dbReference type="ARBA" id="ARBA00022741"/>
    </source>
</evidence>
<evidence type="ECO:0000259" key="15">
    <source>
        <dbReference type="PROSITE" id="PS50109"/>
    </source>
</evidence>
<dbReference type="InterPro" id="IPR036890">
    <property type="entry name" value="HATPase_C_sf"/>
</dbReference>
<feature type="coiled-coil region" evidence="13">
    <location>
        <begin position="342"/>
        <end position="404"/>
    </location>
</feature>
<reference evidence="16 17" key="1">
    <citation type="submission" date="2023-07" db="EMBL/GenBank/DDBJ databases">
        <title>Genomic Encyclopedia of Type Strains, Phase IV (KMG-IV): sequencing the most valuable type-strain genomes for metagenomic binning, comparative biology and taxonomic classification.</title>
        <authorList>
            <person name="Goeker M."/>
        </authorList>
    </citation>
    <scope>NUCLEOTIDE SEQUENCE [LARGE SCALE GENOMIC DNA]</scope>
    <source>
        <strain evidence="16 17">DSM 3770</strain>
    </source>
</reference>
<feature type="transmembrane region" description="Helical" evidence="14">
    <location>
        <begin position="323"/>
        <end position="341"/>
    </location>
</feature>
<evidence type="ECO:0000256" key="12">
    <source>
        <dbReference type="ARBA" id="ARBA00023012"/>
    </source>
</evidence>
<name>A0ABU0LC64_XANAG</name>
<dbReference type="SUPFAM" id="SSF103190">
    <property type="entry name" value="Sensory domain-like"/>
    <property type="match status" value="1"/>
</dbReference>
<evidence type="ECO:0000256" key="9">
    <source>
        <dbReference type="ARBA" id="ARBA00022777"/>
    </source>
</evidence>
<dbReference type="SUPFAM" id="SSF55874">
    <property type="entry name" value="ATPase domain of HSP90 chaperone/DNA topoisomerase II/histidine kinase"/>
    <property type="match status" value="1"/>
</dbReference>
<keyword evidence="14" id="KW-0472">Membrane</keyword>
<keyword evidence="12" id="KW-0902">Two-component regulatory system</keyword>
<comment type="caution">
    <text evidence="16">The sequence shown here is derived from an EMBL/GenBank/DDBJ whole genome shotgun (WGS) entry which is preliminary data.</text>
</comment>
<gene>
    <name evidence="16" type="ORF">QOZ94_001474</name>
</gene>
<keyword evidence="4" id="KW-1003">Cell membrane</keyword>
<dbReference type="Gene3D" id="3.30.565.10">
    <property type="entry name" value="Histidine kinase-like ATPase, C-terminal domain"/>
    <property type="match status" value="1"/>
</dbReference>
<dbReference type="SMART" id="SM00387">
    <property type="entry name" value="HATPase_c"/>
    <property type="match status" value="1"/>
</dbReference>
<dbReference type="SMART" id="SM00388">
    <property type="entry name" value="HisKA"/>
    <property type="match status" value="1"/>
</dbReference>
<dbReference type="EMBL" id="JAUSVY010000003">
    <property type="protein sequence ID" value="MDQ0504692.1"/>
    <property type="molecule type" value="Genomic_DNA"/>
</dbReference>
<dbReference type="PIRSF" id="PIRSF036431">
    <property type="entry name" value="STHK_DctB"/>
    <property type="match status" value="1"/>
</dbReference>
<feature type="domain" description="Histidine kinase" evidence="15">
    <location>
        <begin position="413"/>
        <end position="621"/>
    </location>
</feature>
<keyword evidence="13" id="KW-0175">Coiled coil</keyword>
<dbReference type="InterPro" id="IPR003661">
    <property type="entry name" value="HisK_dim/P_dom"/>
</dbReference>
<keyword evidence="8" id="KW-0547">Nucleotide-binding</keyword>
<evidence type="ECO:0000256" key="6">
    <source>
        <dbReference type="ARBA" id="ARBA00022679"/>
    </source>
</evidence>
<dbReference type="Pfam" id="PF00512">
    <property type="entry name" value="HisKA"/>
    <property type="match status" value="1"/>
</dbReference>
<keyword evidence="11 14" id="KW-1133">Transmembrane helix</keyword>
<keyword evidence="17" id="KW-1185">Reference proteome</keyword>
<dbReference type="PANTHER" id="PTHR43065:SF46">
    <property type="entry name" value="C4-DICARBOXYLATE TRANSPORT SENSOR PROTEIN DCTB"/>
    <property type="match status" value="1"/>
</dbReference>
<proteinExistence type="predicted"/>
<comment type="catalytic activity">
    <reaction evidence="1">
        <text>ATP + protein L-histidine = ADP + protein N-phospho-L-histidine.</text>
        <dbReference type="EC" id="2.7.13.3"/>
    </reaction>
</comment>